<organism evidence="1">
    <name type="scientific">Chromera velia CCMP2878</name>
    <dbReference type="NCBI Taxonomy" id="1169474"/>
    <lineage>
        <taxon>Eukaryota</taxon>
        <taxon>Sar</taxon>
        <taxon>Alveolata</taxon>
        <taxon>Colpodellida</taxon>
        <taxon>Chromeraceae</taxon>
        <taxon>Chromera</taxon>
    </lineage>
</organism>
<name>A0A0G4GQG8_9ALVE</name>
<protein>
    <submittedName>
        <fullName evidence="1">Uncharacterized protein</fullName>
    </submittedName>
</protein>
<dbReference type="AlphaFoldDB" id="A0A0G4GQG8"/>
<sequence>MSETDPPRTDMPLGNYYANARADTLNFMPHGRFVVFKCGIETFHGTYEMLDGGKSVRVHWEYKWWMKGGRKGWQKLEEKLGYSEDMPTDENGWSVHYQGVLWRHQHLTGESD</sequence>
<accession>A0A0G4GQG8</accession>
<dbReference type="VEuPathDB" id="CryptoDB:Cvel_22889"/>
<reference evidence="1" key="1">
    <citation type="submission" date="2014-11" db="EMBL/GenBank/DDBJ databases">
        <authorList>
            <person name="Otto D Thomas"/>
            <person name="Naeem Raeece"/>
        </authorList>
    </citation>
    <scope>NUCLEOTIDE SEQUENCE</scope>
</reference>
<dbReference type="EMBL" id="CDMZ01001434">
    <property type="protein sequence ID" value="CEM32468.1"/>
    <property type="molecule type" value="Genomic_DNA"/>
</dbReference>
<gene>
    <name evidence="1" type="ORF">Cvel_22889</name>
</gene>
<proteinExistence type="predicted"/>
<evidence type="ECO:0000313" key="1">
    <source>
        <dbReference type="EMBL" id="CEM32468.1"/>
    </source>
</evidence>